<dbReference type="InParanoid" id="A0A6I8PRN7"/>
<proteinExistence type="inferred from homology"/>
<comment type="similarity">
    <text evidence="1">Belongs to the cyclophilin-type PPIase family.</text>
</comment>
<dbReference type="InterPro" id="IPR029000">
    <property type="entry name" value="Cyclophilin-like_dom_sf"/>
</dbReference>
<reference evidence="7" key="1">
    <citation type="submission" date="2025-08" db="UniProtKB">
        <authorList>
            <consortium name="Ensembl"/>
        </authorList>
    </citation>
    <scope>IDENTIFICATION</scope>
    <source>
        <strain evidence="7">Glennie</strain>
    </source>
</reference>
<dbReference type="Proteomes" id="UP000002279">
    <property type="component" value="Unplaced"/>
</dbReference>
<dbReference type="FunFam" id="2.40.100.10:FF:000024">
    <property type="entry name" value="Peptidyl-prolyl cis-trans isomerase"/>
    <property type="match status" value="1"/>
</dbReference>
<dbReference type="InterPro" id="IPR002130">
    <property type="entry name" value="Cyclophilin-type_PPIase_dom"/>
</dbReference>
<comment type="function">
    <text evidence="2">Probable inactive PPIase with no peptidyl-prolyl cis-trans isomerase activity.</text>
</comment>
<organism evidence="7 8">
    <name type="scientific">Ornithorhynchus anatinus</name>
    <name type="common">Duckbill platypus</name>
    <dbReference type="NCBI Taxonomy" id="9258"/>
    <lineage>
        <taxon>Eukaryota</taxon>
        <taxon>Metazoa</taxon>
        <taxon>Chordata</taxon>
        <taxon>Craniata</taxon>
        <taxon>Vertebrata</taxon>
        <taxon>Euteleostomi</taxon>
        <taxon>Mammalia</taxon>
        <taxon>Monotremata</taxon>
        <taxon>Ornithorhynchidae</taxon>
        <taxon>Ornithorhynchus</taxon>
    </lineage>
</organism>
<protein>
    <recommendedName>
        <fullName evidence="3">Probable inactive peptidyl-prolyl cis-trans isomerase-like 6</fullName>
    </recommendedName>
    <alternativeName>
        <fullName evidence="4">Cyclophilin-like protein PPIL6</fullName>
    </alternativeName>
</protein>
<dbReference type="PANTHER" id="PTHR11071">
    <property type="entry name" value="PEPTIDYL-PROLYL CIS-TRANS ISOMERASE"/>
    <property type="match status" value="1"/>
</dbReference>
<dbReference type="Bgee" id="ENSOANG00000046114">
    <property type="expression patterns" value="Expressed in testis and 8 other cell types or tissues"/>
</dbReference>
<dbReference type="PANTHER" id="PTHR11071:SF561">
    <property type="entry name" value="PEPTIDYL-PROLYL CIS-TRANS ISOMERASE D-RELATED"/>
    <property type="match status" value="1"/>
</dbReference>
<gene>
    <name evidence="7" type="primary">PPIL6</name>
</gene>
<dbReference type="AlphaFoldDB" id="A0A6I8PRN7"/>
<keyword evidence="8" id="KW-1185">Reference proteome</keyword>
<dbReference type="Gene3D" id="2.40.100.10">
    <property type="entry name" value="Cyclophilin-like"/>
    <property type="match status" value="1"/>
</dbReference>
<dbReference type="Ensembl" id="ENSOANT00000046630.1">
    <property type="protein sequence ID" value="ENSOANP00000054252.1"/>
    <property type="gene ID" value="ENSOANG00000046114.1"/>
</dbReference>
<sequence>MESVPAGSGRGRRPVGGCHGYRGGVATSAPGGGGGAMAAAAAAAGGPPPHRLEVAGLLKAPAFHVAKKAAEVSACPAPAGGGGGRGGRGRDRDGGGGGSNRRSRHFRPALPASAPGRDQCPARARGADCTTAGSPEGARGASPLSGLPFVRSFVRSFGPSQLYQSLKKSFPTKFAEPIILPLMEFAWNEYLQEKKKELRGEMWAYPARVMCFTDGQLLGDEDALLAWSSEKWDYKDPKPKAFYEAVASDFCINYLQNPKHDFAYLDIAIQDEAIGRLVFELFSSECPKTCTNFQTLCTGSAGISPSGVRLHYKDSAFHRLVKNGWLQGGDITSGKGDGGESIYGPTFEDENFSVSHKRRGTLGMANKGRHSNGSQFYITLQPAPYLDRKYVAFGQLIEGTEVLQKLEEVATCNERPVVDCKIMDCGVLYL</sequence>
<evidence type="ECO:0000259" key="6">
    <source>
        <dbReference type="PROSITE" id="PS50072"/>
    </source>
</evidence>
<dbReference type="GeneTree" id="ENSGT00940000159634"/>
<accession>A0A6I8PRN7</accession>
<feature type="domain" description="PPIase cyclophilin-type" evidence="6">
    <location>
        <begin position="264"/>
        <end position="427"/>
    </location>
</feature>
<feature type="region of interest" description="Disordered" evidence="5">
    <location>
        <begin position="1"/>
        <end position="48"/>
    </location>
</feature>
<evidence type="ECO:0000256" key="2">
    <source>
        <dbReference type="ARBA" id="ARBA00058445"/>
    </source>
</evidence>
<dbReference type="GO" id="GO:0005737">
    <property type="term" value="C:cytoplasm"/>
    <property type="evidence" value="ECO:0000318"/>
    <property type="project" value="GO_Central"/>
</dbReference>
<dbReference type="PROSITE" id="PS50072">
    <property type="entry name" value="CSA_PPIASE_2"/>
    <property type="match status" value="1"/>
</dbReference>
<reference evidence="7" key="2">
    <citation type="submission" date="2025-09" db="UniProtKB">
        <authorList>
            <consortium name="Ensembl"/>
        </authorList>
    </citation>
    <scope>IDENTIFICATION</scope>
    <source>
        <strain evidence="7">Glennie</strain>
    </source>
</reference>
<evidence type="ECO:0000313" key="8">
    <source>
        <dbReference type="Proteomes" id="UP000002279"/>
    </source>
</evidence>
<evidence type="ECO:0000256" key="4">
    <source>
        <dbReference type="ARBA" id="ARBA00075334"/>
    </source>
</evidence>
<evidence type="ECO:0000256" key="5">
    <source>
        <dbReference type="SAM" id="MobiDB-lite"/>
    </source>
</evidence>
<dbReference type="SUPFAM" id="SSF50891">
    <property type="entry name" value="Cyclophilin-like"/>
    <property type="match status" value="1"/>
</dbReference>
<dbReference type="GO" id="GO:0003755">
    <property type="term" value="F:peptidyl-prolyl cis-trans isomerase activity"/>
    <property type="evidence" value="ECO:0007669"/>
    <property type="project" value="InterPro"/>
</dbReference>
<dbReference type="FunCoup" id="A0A6I8PRN7">
    <property type="interactions" value="347"/>
</dbReference>
<evidence type="ECO:0000313" key="7">
    <source>
        <dbReference type="Ensembl" id="ENSOANP00000054252.1"/>
    </source>
</evidence>
<evidence type="ECO:0000256" key="3">
    <source>
        <dbReference type="ARBA" id="ARBA00069288"/>
    </source>
</evidence>
<name>A0A6I8PRN7_ORNAN</name>
<feature type="region of interest" description="Disordered" evidence="5">
    <location>
        <begin position="70"/>
        <end position="141"/>
    </location>
</feature>
<evidence type="ECO:0000256" key="1">
    <source>
        <dbReference type="ARBA" id="ARBA00007365"/>
    </source>
</evidence>
<dbReference type="PRINTS" id="PR00153">
    <property type="entry name" value="CSAPPISMRASE"/>
</dbReference>
<dbReference type="Pfam" id="PF00160">
    <property type="entry name" value="Pro_isomerase"/>
    <property type="match status" value="1"/>
</dbReference>